<dbReference type="AlphaFoldDB" id="A0ABD2V994"/>
<comment type="caution">
    <text evidence="2">The sequence shown here is derived from an EMBL/GenBank/DDBJ whole genome shotgun (WGS) entry which is preliminary data.</text>
</comment>
<accession>A0ABD2V994</accession>
<organism evidence="2 3">
    <name type="scientific">Solanum stoloniferum</name>
    <dbReference type="NCBI Taxonomy" id="62892"/>
    <lineage>
        <taxon>Eukaryota</taxon>
        <taxon>Viridiplantae</taxon>
        <taxon>Streptophyta</taxon>
        <taxon>Embryophyta</taxon>
        <taxon>Tracheophyta</taxon>
        <taxon>Spermatophyta</taxon>
        <taxon>Magnoliopsida</taxon>
        <taxon>eudicotyledons</taxon>
        <taxon>Gunneridae</taxon>
        <taxon>Pentapetalae</taxon>
        <taxon>asterids</taxon>
        <taxon>lamiids</taxon>
        <taxon>Solanales</taxon>
        <taxon>Solanaceae</taxon>
        <taxon>Solanoideae</taxon>
        <taxon>Solaneae</taxon>
        <taxon>Solanum</taxon>
    </lineage>
</organism>
<evidence type="ECO:0000313" key="3">
    <source>
        <dbReference type="Proteomes" id="UP001627284"/>
    </source>
</evidence>
<dbReference type="Proteomes" id="UP001627284">
    <property type="component" value="Unassembled WGS sequence"/>
</dbReference>
<feature type="transmembrane region" description="Helical" evidence="1">
    <location>
        <begin position="78"/>
        <end position="100"/>
    </location>
</feature>
<dbReference type="EMBL" id="JBJKTR010000002">
    <property type="protein sequence ID" value="KAL3376233.1"/>
    <property type="molecule type" value="Genomic_DNA"/>
</dbReference>
<evidence type="ECO:0000256" key="1">
    <source>
        <dbReference type="SAM" id="Phobius"/>
    </source>
</evidence>
<evidence type="ECO:0000313" key="2">
    <source>
        <dbReference type="EMBL" id="KAL3376233.1"/>
    </source>
</evidence>
<reference evidence="2 3" key="1">
    <citation type="submission" date="2024-05" db="EMBL/GenBank/DDBJ databases">
        <title>De novo assembly of an allotetraploid wild potato.</title>
        <authorList>
            <person name="Hosaka A.J."/>
        </authorList>
    </citation>
    <scope>NUCLEOTIDE SEQUENCE [LARGE SCALE GENOMIC DNA]</scope>
    <source>
        <tissue evidence="2">Young leaves</tissue>
    </source>
</reference>
<gene>
    <name evidence="2" type="ORF">AABB24_002935</name>
</gene>
<proteinExistence type="predicted"/>
<name>A0ABD2V994_9SOLN</name>
<keyword evidence="3" id="KW-1185">Reference proteome</keyword>
<keyword evidence="1" id="KW-0472">Membrane</keyword>
<keyword evidence="1" id="KW-0812">Transmembrane</keyword>
<protein>
    <submittedName>
        <fullName evidence="2">Uncharacterized protein</fullName>
    </submittedName>
</protein>
<sequence>MNHLKEETEGVTNLKEIPETRSIFKLTQTLYFTGTRLVRVVADCSLHGADVVVVVCRQEKRERGDGERRRRGRRRGACGVLAAAVGHLVLLFSPICWMLLPAAGVAVFVGAAASRWCAAGAAA</sequence>
<keyword evidence="1" id="KW-1133">Transmembrane helix</keyword>